<name>A0ABQ1UWL8_9BACT</name>
<dbReference type="EMBL" id="BMHT01000011">
    <property type="protein sequence ID" value="GGF27073.1"/>
    <property type="molecule type" value="Genomic_DNA"/>
</dbReference>
<protein>
    <submittedName>
        <fullName evidence="2">Uncharacterized protein</fullName>
    </submittedName>
</protein>
<gene>
    <name evidence="2" type="ORF">GCM10011383_43310</name>
</gene>
<comment type="caution">
    <text evidence="2">The sequence shown here is derived from an EMBL/GenBank/DDBJ whole genome shotgun (WGS) entry which is preliminary data.</text>
</comment>
<evidence type="ECO:0000256" key="1">
    <source>
        <dbReference type="SAM" id="MobiDB-lite"/>
    </source>
</evidence>
<dbReference type="RefSeq" id="WP_188816190.1">
    <property type="nucleotide sequence ID" value="NZ_BMHT01000011.1"/>
</dbReference>
<feature type="region of interest" description="Disordered" evidence="1">
    <location>
        <begin position="57"/>
        <end position="76"/>
    </location>
</feature>
<evidence type="ECO:0000313" key="3">
    <source>
        <dbReference type="Proteomes" id="UP000632273"/>
    </source>
</evidence>
<evidence type="ECO:0000313" key="2">
    <source>
        <dbReference type="EMBL" id="GGF27073.1"/>
    </source>
</evidence>
<keyword evidence="3" id="KW-1185">Reference proteome</keyword>
<proteinExistence type="predicted"/>
<organism evidence="2 3">
    <name type="scientific">Hymenobacter cavernae</name>
    <dbReference type="NCBI Taxonomy" id="2044852"/>
    <lineage>
        <taxon>Bacteria</taxon>
        <taxon>Pseudomonadati</taxon>
        <taxon>Bacteroidota</taxon>
        <taxon>Cytophagia</taxon>
        <taxon>Cytophagales</taxon>
        <taxon>Hymenobacteraceae</taxon>
        <taxon>Hymenobacter</taxon>
    </lineage>
</organism>
<accession>A0ABQ1UWL8</accession>
<sequence length="310" mass="36108">MPQHIQKARVLKSESILSGYLTLEEQFYIGVPLTPDLVSRLDLKKFGLDTAKPGDVKVPLAKGPNTKNNINGKYGRTQPEEKHEVTRHIDYIRKKDNTRVQYDRIYEVYKKELKHKYDIALEFKQDVNGENTVFSPLLIFDNTPANNMKNTHVMNVFLEIFGTIDLYRTNLSPLYKYERSFDDEILPPGNLADKDNFDALMRIAERHAPEQELKPLLHRLELFKEFNPVIRQGGMGLTGYYAFIFKDKGIVAAESIKRDNATYFFNEQGHEAIIVKDKQEIIANDLMIKRIPHTDTWEQRVRKFLNSYPK</sequence>
<dbReference type="Proteomes" id="UP000632273">
    <property type="component" value="Unassembled WGS sequence"/>
</dbReference>
<reference evidence="3" key="1">
    <citation type="journal article" date="2019" name="Int. J. Syst. Evol. Microbiol.">
        <title>The Global Catalogue of Microorganisms (GCM) 10K type strain sequencing project: providing services to taxonomists for standard genome sequencing and annotation.</title>
        <authorList>
            <consortium name="The Broad Institute Genomics Platform"/>
            <consortium name="The Broad Institute Genome Sequencing Center for Infectious Disease"/>
            <person name="Wu L."/>
            <person name="Ma J."/>
        </authorList>
    </citation>
    <scope>NUCLEOTIDE SEQUENCE [LARGE SCALE GENOMIC DNA]</scope>
    <source>
        <strain evidence="3">CGMCC 1.15197</strain>
    </source>
</reference>